<dbReference type="GO" id="GO:0006955">
    <property type="term" value="P:immune response"/>
    <property type="evidence" value="ECO:0007669"/>
    <property type="project" value="InterPro"/>
</dbReference>
<keyword evidence="3" id="KW-1133">Transmembrane helix</keyword>
<dbReference type="GO" id="GO:0005164">
    <property type="term" value="F:tumor necrosis factor receptor binding"/>
    <property type="evidence" value="ECO:0007669"/>
    <property type="project" value="InterPro"/>
</dbReference>
<protein>
    <recommendedName>
        <fullName evidence="4">THD domain-containing protein</fullName>
    </recommendedName>
</protein>
<comment type="similarity">
    <text evidence="1">Belongs to the tumor necrosis factor family.</text>
</comment>
<feature type="region of interest" description="Disordered" evidence="2">
    <location>
        <begin position="73"/>
        <end position="103"/>
    </location>
</feature>
<reference evidence="5" key="1">
    <citation type="journal article" date="2021" name="Genome Biol. Evol.">
        <title>A High-Quality Reference Genome for a Parasitic Bivalve with Doubly Uniparental Inheritance (Bivalvia: Unionida).</title>
        <authorList>
            <person name="Smith C.H."/>
        </authorList>
    </citation>
    <scope>NUCLEOTIDE SEQUENCE</scope>
    <source>
        <strain evidence="5">CHS0354</strain>
    </source>
</reference>
<feature type="compositionally biased region" description="Polar residues" evidence="2">
    <location>
        <begin position="73"/>
        <end position="90"/>
    </location>
</feature>
<keyword evidence="6" id="KW-1185">Reference proteome</keyword>
<accession>A0AAE0RNX9</accession>
<reference evidence="5" key="3">
    <citation type="submission" date="2023-05" db="EMBL/GenBank/DDBJ databases">
        <authorList>
            <person name="Smith C.H."/>
        </authorList>
    </citation>
    <scope>NUCLEOTIDE SEQUENCE</scope>
    <source>
        <strain evidence="5">CHS0354</strain>
        <tissue evidence="5">Mantle</tissue>
    </source>
</reference>
<evidence type="ECO:0000256" key="3">
    <source>
        <dbReference type="SAM" id="Phobius"/>
    </source>
</evidence>
<evidence type="ECO:0000313" key="6">
    <source>
        <dbReference type="Proteomes" id="UP001195483"/>
    </source>
</evidence>
<proteinExistence type="inferred from homology"/>
<sequence>MENQSNPLLLQCDHSTSYSRSTKNYSDLSNRLQSNQCNLSSNILANVDSNIIYNRPPSDDSGVSCTKCKNNSGSFSDMTSNPSEDNQDSYSRNHETRRKSVSFSLGSSLNLTDEHLYVTEINIDSDSEPNSDPSFVSNESPSNDKKNGISGTQNNSYASRYFRASTHGNPIRKNNTTFKRQRSAYSESDGNSIMLSNCVAPTMTTRTTFPTIGTSYNIGYTPEQRSVVRHQQLQGLPCSTSTPGKHNIPRCLPCTCHDHTHHKFEATRFRSHPNIYHEVEENFDPQSSAPLLDDKGFIESRCPCDTSQKSCSLPRETQSSKTLAITAVSNITNNKMVDEESAMSFSKSCCTYKAIKTWLVILTVFNIIFFAAIGVMISKLFNRRTYRECPLCNDVMDQMKHIKGVNTNDSAIYNYFKENDKDGRCCLNHAFIFSLRAQTDPRNQAQQQYTNGNNGNGNLIDIIRNSSEKAVLHLENLKGTIPFSSQLPDDDLPGQKSEMEMIKWNSDPKTTVKTGNSWDILDSDTKIKIPLTGVYYIYAMVQYRYNPLFSTQPSDNIPNGEEFPLSISLYKILPSPQNTPSKIGTVTQHCKLANMSFEHNSIIERIVRLTKNDKVFLAVSNKQFLKDDNKVHQMGLFRVD</sequence>
<organism evidence="5 6">
    <name type="scientific">Potamilus streckersoni</name>
    <dbReference type="NCBI Taxonomy" id="2493646"/>
    <lineage>
        <taxon>Eukaryota</taxon>
        <taxon>Metazoa</taxon>
        <taxon>Spiralia</taxon>
        <taxon>Lophotrochozoa</taxon>
        <taxon>Mollusca</taxon>
        <taxon>Bivalvia</taxon>
        <taxon>Autobranchia</taxon>
        <taxon>Heteroconchia</taxon>
        <taxon>Palaeoheterodonta</taxon>
        <taxon>Unionida</taxon>
        <taxon>Unionoidea</taxon>
        <taxon>Unionidae</taxon>
        <taxon>Ambleminae</taxon>
        <taxon>Lampsilini</taxon>
        <taxon>Potamilus</taxon>
    </lineage>
</organism>
<evidence type="ECO:0000313" key="5">
    <source>
        <dbReference type="EMBL" id="KAK3576815.1"/>
    </source>
</evidence>
<feature type="transmembrane region" description="Helical" evidence="3">
    <location>
        <begin position="358"/>
        <end position="377"/>
    </location>
</feature>
<comment type="caution">
    <text evidence="5">The sequence shown here is derived from an EMBL/GenBank/DDBJ whole genome shotgun (WGS) entry which is preliminary data.</text>
</comment>
<dbReference type="Pfam" id="PF00229">
    <property type="entry name" value="TNF"/>
    <property type="match status" value="1"/>
</dbReference>
<feature type="region of interest" description="Disordered" evidence="2">
    <location>
        <begin position="124"/>
        <end position="154"/>
    </location>
</feature>
<evidence type="ECO:0000256" key="1">
    <source>
        <dbReference type="ARBA" id="ARBA00008670"/>
    </source>
</evidence>
<name>A0AAE0RNX9_9BIVA</name>
<dbReference type="SUPFAM" id="SSF49842">
    <property type="entry name" value="TNF-like"/>
    <property type="match status" value="1"/>
</dbReference>
<reference evidence="5" key="2">
    <citation type="journal article" date="2021" name="Genome Biol. Evol.">
        <title>Developing a high-quality reference genome for a parasitic bivalve with doubly uniparental inheritance (Bivalvia: Unionida).</title>
        <authorList>
            <person name="Smith C.H."/>
        </authorList>
    </citation>
    <scope>NUCLEOTIDE SEQUENCE</scope>
    <source>
        <strain evidence="5">CHS0354</strain>
        <tissue evidence="5">Mantle</tissue>
    </source>
</reference>
<dbReference type="Gene3D" id="2.60.120.40">
    <property type="match status" value="1"/>
</dbReference>
<evidence type="ECO:0000256" key="2">
    <source>
        <dbReference type="SAM" id="MobiDB-lite"/>
    </source>
</evidence>
<keyword evidence="3" id="KW-0812">Transmembrane</keyword>
<dbReference type="InterPro" id="IPR006052">
    <property type="entry name" value="TNF_dom"/>
</dbReference>
<dbReference type="AlphaFoldDB" id="A0AAE0RNX9"/>
<dbReference type="Proteomes" id="UP001195483">
    <property type="component" value="Unassembled WGS sequence"/>
</dbReference>
<feature type="compositionally biased region" description="Polar residues" evidence="2">
    <location>
        <begin position="130"/>
        <end position="141"/>
    </location>
</feature>
<dbReference type="EMBL" id="JAEAOA010000213">
    <property type="protein sequence ID" value="KAK3576815.1"/>
    <property type="molecule type" value="Genomic_DNA"/>
</dbReference>
<dbReference type="InterPro" id="IPR008983">
    <property type="entry name" value="Tumour_necrosis_fac-like_dom"/>
</dbReference>
<dbReference type="GO" id="GO:0016020">
    <property type="term" value="C:membrane"/>
    <property type="evidence" value="ECO:0007669"/>
    <property type="project" value="InterPro"/>
</dbReference>
<feature type="domain" description="THD" evidence="4">
    <location>
        <begin position="522"/>
        <end position="639"/>
    </location>
</feature>
<evidence type="ECO:0000259" key="4">
    <source>
        <dbReference type="Pfam" id="PF00229"/>
    </source>
</evidence>
<gene>
    <name evidence="5" type="ORF">CHS0354_002602</name>
</gene>
<keyword evidence="3" id="KW-0472">Membrane</keyword>